<feature type="domain" description="DC1" evidence="2">
    <location>
        <begin position="633"/>
        <end position="682"/>
    </location>
</feature>
<keyword evidence="5" id="KW-1185">Reference proteome</keyword>
<evidence type="ECO:0000313" key="4">
    <source>
        <dbReference type="EMBL" id="KAL1191903.1"/>
    </source>
</evidence>
<keyword evidence="1" id="KW-0677">Repeat</keyword>
<proteinExistence type="predicted"/>
<protein>
    <submittedName>
        <fullName evidence="4">Protein VACUOLELESS GAMETOPHYTES</fullName>
    </submittedName>
</protein>
<dbReference type="AlphaFoldDB" id="A0ABD0ZBK8"/>
<feature type="domain" description="DC1" evidence="2">
    <location>
        <begin position="576"/>
        <end position="624"/>
    </location>
</feature>
<feature type="domain" description="DC1" evidence="2">
    <location>
        <begin position="457"/>
        <end position="505"/>
    </location>
</feature>
<feature type="domain" description="DC1" evidence="2">
    <location>
        <begin position="514"/>
        <end position="566"/>
    </location>
</feature>
<accession>A0ABD0ZBK8</accession>
<dbReference type="EMBL" id="JBANAX010000840">
    <property type="protein sequence ID" value="KAL1191903.1"/>
    <property type="molecule type" value="Genomic_DNA"/>
</dbReference>
<evidence type="ECO:0000256" key="1">
    <source>
        <dbReference type="ARBA" id="ARBA00022737"/>
    </source>
</evidence>
<dbReference type="Pfam" id="PF22926">
    <property type="entry name" value="C1-like_CT"/>
    <property type="match status" value="1"/>
</dbReference>
<dbReference type="InterPro" id="IPR054483">
    <property type="entry name" value="DC1-like_CT"/>
</dbReference>
<dbReference type="InterPro" id="IPR046349">
    <property type="entry name" value="C1-like_sf"/>
</dbReference>
<dbReference type="SUPFAM" id="SSF57889">
    <property type="entry name" value="Cysteine-rich domain"/>
    <property type="match status" value="3"/>
</dbReference>
<feature type="domain" description="DC1-like C-terminal" evidence="3">
    <location>
        <begin position="705"/>
        <end position="743"/>
    </location>
</feature>
<reference evidence="4 5" key="1">
    <citation type="submission" date="2024-04" db="EMBL/GenBank/DDBJ databases">
        <title>Genome assembly C_amara_ONT_v2.</title>
        <authorList>
            <person name="Yant L."/>
            <person name="Moore C."/>
            <person name="Slenker M."/>
        </authorList>
    </citation>
    <scope>NUCLEOTIDE SEQUENCE [LARGE SCALE GENOMIC DNA]</scope>
    <source>
        <tissue evidence="4">Leaf</tissue>
    </source>
</reference>
<dbReference type="PANTHER" id="PTHR32410:SF153">
    <property type="entry name" value="CHP-RICH ZINC FINGER PROTEIN-LIKE-RELATED"/>
    <property type="match status" value="1"/>
</dbReference>
<gene>
    <name evidence="4" type="ORF">V5N11_007593</name>
</gene>
<evidence type="ECO:0000259" key="3">
    <source>
        <dbReference type="Pfam" id="PF22926"/>
    </source>
</evidence>
<dbReference type="InterPro" id="IPR004146">
    <property type="entry name" value="DC1"/>
</dbReference>
<feature type="domain" description="DC1" evidence="2">
    <location>
        <begin position="314"/>
        <end position="358"/>
    </location>
</feature>
<dbReference type="Pfam" id="PF03107">
    <property type="entry name" value="C1_2"/>
    <property type="match status" value="7"/>
</dbReference>
<sequence length="746" mass="87042">MVFYCCLSCDFPIKISCARKRSKWHERTLHLTCNVSALADVSSMDSESELISLITQLLFVHMELNSEESEFTSLRNQIISLMSSMDLNSQPKPVTEFMSLITQTISVFNSIDLNCLPEPLSKLILLLYANYMDSDSSWEKLKFIFKSLFHNILTLEPEPDLISLIHRIFSVVISMNSKSRMFFSLYPQKRVTLEHGKFHVTEKVYWSGNGKWECFPGKWLEFKYLGDDITYFRCRGCNGDNHEEYKNAIVEIQHYLHRNHSLRLVMLDENSRTRKCYCCDDNIQGLFFWCMPCDFAMNNACLKKPLVFSIDHPKWHEHTLALFPRQAFLTCNLCALADERSPIYMCPSCDFVLHLKCINLPRVIRISRHYHRISFTFSFNQGDLSCGVCRRIIDNKYGGYSCIKEGCSYVVHSRCATQQNVWDGKELEGEPEEIEEEEVEPFVRISDGIIQHFSHQLHHHHLRLDENTCRDYDENKVCQACITPIYFGNFYSCMQCNFILHEECANLSRKIYHPIHPHLLSLGYGNAMVKYTYENKCTACPQLCVVGFFYKCNKDGCRFKLHVQCATISEPLVHESHMHPLFLTSKPEEERRICLVCKGPQRVLTKETFNCIEECDFALCFGCATLPQMVRYKHDKHILTLSYGEETSAMTYWCEVCEGKVNPKQRFYVCDEYCCLTLHIECLLGRDLYMNPGSSWVHYDDKVPVLPNNHHMTRPICSQCEQRCSQKIFFQLFGLIYCSVFCLRKL</sequence>
<feature type="domain" description="DC1" evidence="2">
    <location>
        <begin position="256"/>
        <end position="301"/>
    </location>
</feature>
<dbReference type="Proteomes" id="UP001558713">
    <property type="component" value="Unassembled WGS sequence"/>
</dbReference>
<comment type="caution">
    <text evidence="4">The sequence shown here is derived from an EMBL/GenBank/DDBJ whole genome shotgun (WGS) entry which is preliminary data.</text>
</comment>
<dbReference type="InterPro" id="IPR053192">
    <property type="entry name" value="Vacuole_Formation_Reg"/>
</dbReference>
<name>A0ABD0ZBK8_CARAN</name>
<organism evidence="4 5">
    <name type="scientific">Cardamine amara subsp. amara</name>
    <dbReference type="NCBI Taxonomy" id="228776"/>
    <lineage>
        <taxon>Eukaryota</taxon>
        <taxon>Viridiplantae</taxon>
        <taxon>Streptophyta</taxon>
        <taxon>Embryophyta</taxon>
        <taxon>Tracheophyta</taxon>
        <taxon>Spermatophyta</taxon>
        <taxon>Magnoliopsida</taxon>
        <taxon>eudicotyledons</taxon>
        <taxon>Gunneridae</taxon>
        <taxon>Pentapetalae</taxon>
        <taxon>rosids</taxon>
        <taxon>malvids</taxon>
        <taxon>Brassicales</taxon>
        <taxon>Brassicaceae</taxon>
        <taxon>Cardamineae</taxon>
        <taxon>Cardamine</taxon>
    </lineage>
</organism>
<evidence type="ECO:0000259" key="2">
    <source>
        <dbReference type="Pfam" id="PF03107"/>
    </source>
</evidence>
<dbReference type="PANTHER" id="PTHR32410">
    <property type="entry name" value="CYSTEINE/HISTIDINE-RICH C1 DOMAIN FAMILY PROTEIN"/>
    <property type="match status" value="1"/>
</dbReference>
<evidence type="ECO:0000313" key="5">
    <source>
        <dbReference type="Proteomes" id="UP001558713"/>
    </source>
</evidence>
<feature type="domain" description="DC1" evidence="2">
    <location>
        <begin position="368"/>
        <end position="416"/>
    </location>
</feature>